<dbReference type="RefSeq" id="XP_044965059.1">
    <property type="nucleotide sequence ID" value="XM_045109124.1"/>
</dbReference>
<protein>
    <submittedName>
        <fullName evidence="4">Predicted protein</fullName>
    </submittedName>
</protein>
<dbReference type="PANTHER" id="PTHR12828:SF3">
    <property type="entry name" value="PROTEASOME MATURATION PROTEIN"/>
    <property type="match status" value="1"/>
</dbReference>
<dbReference type="AlphaFoldDB" id="F2EDN2"/>
<reference evidence="4" key="1">
    <citation type="journal article" date="2011" name="Plant Physiol.">
        <title>Comprehensive sequence analysis of 24,783 barley full-length cDNAs derived from 12 clone libraries.</title>
        <authorList>
            <person name="Matsumoto T."/>
            <person name="Tanaka T."/>
            <person name="Sakai H."/>
            <person name="Amano N."/>
            <person name="Kanamori H."/>
            <person name="Kurita K."/>
            <person name="Kikuta A."/>
            <person name="Kamiya K."/>
            <person name="Yamamoto M."/>
            <person name="Ikawa H."/>
            <person name="Fujii N."/>
            <person name="Hori K."/>
            <person name="Itoh T."/>
            <person name="Sato K."/>
        </authorList>
    </citation>
    <scope>NUCLEOTIDE SEQUENCE</scope>
    <source>
        <tissue evidence="4">Flower</tissue>
    </source>
</reference>
<dbReference type="EMBL" id="AK374257">
    <property type="protein sequence ID" value="BAK05454.1"/>
    <property type="molecule type" value="mRNA"/>
</dbReference>
<accession>F2EDN2</accession>
<comment type="similarity">
    <text evidence="2">Belongs to the POMP/UMP1 family.</text>
</comment>
<proteinExistence type="evidence at transcript level"/>
<keyword evidence="1" id="KW-0143">Chaperone</keyword>
<feature type="compositionally biased region" description="Basic and acidic residues" evidence="3">
    <location>
        <begin position="46"/>
        <end position="59"/>
    </location>
</feature>
<evidence type="ECO:0000313" key="4">
    <source>
        <dbReference type="EMBL" id="BAK05454.1"/>
    </source>
</evidence>
<organism evidence="4">
    <name type="scientific">Hordeum vulgare subsp. vulgare</name>
    <name type="common">Domesticated barley</name>
    <dbReference type="NCBI Taxonomy" id="112509"/>
    <lineage>
        <taxon>Eukaryota</taxon>
        <taxon>Viridiplantae</taxon>
        <taxon>Streptophyta</taxon>
        <taxon>Embryophyta</taxon>
        <taxon>Tracheophyta</taxon>
        <taxon>Spermatophyta</taxon>
        <taxon>Magnoliopsida</taxon>
        <taxon>Liliopsida</taxon>
        <taxon>Poales</taxon>
        <taxon>Poaceae</taxon>
        <taxon>BOP clade</taxon>
        <taxon>Pooideae</taxon>
        <taxon>Triticodae</taxon>
        <taxon>Triticeae</taxon>
        <taxon>Hordeinae</taxon>
        <taxon>Hordeum</taxon>
    </lineage>
</organism>
<dbReference type="GO" id="GO:0043248">
    <property type="term" value="P:proteasome assembly"/>
    <property type="evidence" value="ECO:0007669"/>
    <property type="project" value="InterPro"/>
</dbReference>
<dbReference type="PANTHER" id="PTHR12828">
    <property type="entry name" value="PROTEASOME MATURATION PROTEIN UMP1"/>
    <property type="match status" value="1"/>
</dbReference>
<evidence type="ECO:0000256" key="3">
    <source>
        <dbReference type="SAM" id="MobiDB-lite"/>
    </source>
</evidence>
<dbReference type="GeneID" id="123425426"/>
<feature type="region of interest" description="Disordered" evidence="3">
    <location>
        <begin position="39"/>
        <end position="64"/>
    </location>
</feature>
<sequence>MKKIFGAKKIQDPPPSIQDATDRVCISYYLRLDGRHRPGTHLIQDATDRREHMERERKSSAAAMASGGFMAKKELGETHDVLRFGVNDSVRGDLAPVHPVQTAIHKENKFWDEKKKFGTKAIYGSAFNIRKDLDAQILSRYNTLTESPSSECREAKLF</sequence>
<evidence type="ECO:0000256" key="1">
    <source>
        <dbReference type="ARBA" id="ARBA00023186"/>
    </source>
</evidence>
<dbReference type="InterPro" id="IPR008012">
    <property type="entry name" value="Ump1"/>
</dbReference>
<evidence type="ECO:0000256" key="2">
    <source>
        <dbReference type="ARBA" id="ARBA00043974"/>
    </source>
</evidence>
<dbReference type="Pfam" id="PF05348">
    <property type="entry name" value="UMP1"/>
    <property type="match status" value="1"/>
</dbReference>
<name>F2EDN2_HORVV</name>